<sequence>MAIALRIAGLVLLLVGAAPPQDGARQARLMDRIERMLVLPKGAQPFARYGRNYALAAPDTVRAVYIVPPSPSTSTACTVVLPGDRSRPCSRAEIAEMAREENAAIAGQARAGQRRWYAKASSLPLVDDGGCTVVTIEYSISRNRILSTACNGVG</sequence>
<evidence type="ECO:0000256" key="1">
    <source>
        <dbReference type="SAM" id="SignalP"/>
    </source>
</evidence>
<proteinExistence type="predicted"/>
<protein>
    <submittedName>
        <fullName evidence="2">Uncharacterized protein</fullName>
    </submittedName>
</protein>
<keyword evidence="3" id="KW-1185">Reference proteome</keyword>
<gene>
    <name evidence="2" type="ORF">HNP52_001471</name>
</gene>
<name>A0A7W7K126_9SPHN</name>
<reference evidence="2 3" key="1">
    <citation type="submission" date="2020-08" db="EMBL/GenBank/DDBJ databases">
        <title>Functional genomics of gut bacteria from endangered species of beetles.</title>
        <authorList>
            <person name="Carlos-Shanley C."/>
        </authorList>
    </citation>
    <scope>NUCLEOTIDE SEQUENCE [LARGE SCALE GENOMIC DNA]</scope>
    <source>
        <strain evidence="2 3">S00224</strain>
    </source>
</reference>
<evidence type="ECO:0000313" key="2">
    <source>
        <dbReference type="EMBL" id="MBB4838420.1"/>
    </source>
</evidence>
<dbReference type="Proteomes" id="UP000575241">
    <property type="component" value="Unassembled WGS sequence"/>
</dbReference>
<dbReference type="AlphaFoldDB" id="A0A7W7K126"/>
<organism evidence="2 3">
    <name type="scientific">Sphingomonas kyeonggiensis</name>
    <dbReference type="NCBI Taxonomy" id="1268553"/>
    <lineage>
        <taxon>Bacteria</taxon>
        <taxon>Pseudomonadati</taxon>
        <taxon>Pseudomonadota</taxon>
        <taxon>Alphaproteobacteria</taxon>
        <taxon>Sphingomonadales</taxon>
        <taxon>Sphingomonadaceae</taxon>
        <taxon>Sphingomonas</taxon>
    </lineage>
</organism>
<accession>A0A7W7K126</accession>
<dbReference type="EMBL" id="JACHLN010000001">
    <property type="protein sequence ID" value="MBB4838420.1"/>
    <property type="molecule type" value="Genomic_DNA"/>
</dbReference>
<feature type="signal peptide" evidence="1">
    <location>
        <begin position="1"/>
        <end position="20"/>
    </location>
</feature>
<comment type="caution">
    <text evidence="2">The sequence shown here is derived from an EMBL/GenBank/DDBJ whole genome shotgun (WGS) entry which is preliminary data.</text>
</comment>
<keyword evidence="1" id="KW-0732">Signal</keyword>
<evidence type="ECO:0000313" key="3">
    <source>
        <dbReference type="Proteomes" id="UP000575241"/>
    </source>
</evidence>
<dbReference type="RefSeq" id="WP_184164521.1">
    <property type="nucleotide sequence ID" value="NZ_JACHLN010000001.1"/>
</dbReference>
<feature type="chain" id="PRO_5031463273" evidence="1">
    <location>
        <begin position="21"/>
        <end position="154"/>
    </location>
</feature>